<evidence type="ECO:0000313" key="2">
    <source>
        <dbReference type="Proteomes" id="UP001196509"/>
    </source>
</evidence>
<dbReference type="PANTHER" id="PTHR36439:SF1">
    <property type="entry name" value="DUF1697 DOMAIN-CONTAINING PROTEIN"/>
    <property type="match status" value="1"/>
</dbReference>
<dbReference type="SUPFAM" id="SSF160379">
    <property type="entry name" value="SP0830-like"/>
    <property type="match status" value="1"/>
</dbReference>
<dbReference type="InterPro" id="IPR012545">
    <property type="entry name" value="DUF1697"/>
</dbReference>
<name>A0AAE3D1Z5_9HYPH</name>
<reference evidence="1" key="1">
    <citation type="submission" date="2021-08" db="EMBL/GenBank/DDBJ databases">
        <title>Hoeflea bacterium WL0058 sp. nov., isolated from the sediment.</title>
        <authorList>
            <person name="Wang L."/>
            <person name="Zhang D."/>
        </authorList>
    </citation>
    <scope>NUCLEOTIDE SEQUENCE</scope>
    <source>
        <strain evidence="1">WL0058</strain>
    </source>
</reference>
<dbReference type="EMBL" id="JAICBX010000002">
    <property type="protein sequence ID" value="MBW8638406.1"/>
    <property type="molecule type" value="Genomic_DNA"/>
</dbReference>
<dbReference type="Pfam" id="PF08002">
    <property type="entry name" value="DUF1697"/>
    <property type="match status" value="1"/>
</dbReference>
<gene>
    <name evidence="1" type="ORF">K1W69_14510</name>
</gene>
<protein>
    <submittedName>
        <fullName evidence="1">DUF1697 domain-containing protein</fullName>
    </submittedName>
</protein>
<dbReference type="PIRSF" id="PIRSF008502">
    <property type="entry name" value="UCP008502"/>
    <property type="match status" value="1"/>
</dbReference>
<keyword evidence="2" id="KW-1185">Reference proteome</keyword>
<sequence length="180" mass="19550">MATWVALLGSINVGGNNKLAMKDLRAILANIGYENVRTYIQSGNCVFETSETDTDAMARAIRTTVGKSADFEPAVYVYRETEIGDILRANPFHDGDPKKTHVFFLAEKSDAADLDAIKALAATNERFHLTDRAFYLHAPDGVGRSKLVAKLGKRLGVAMTARNINTLCEIAKLCGETGPS</sequence>
<dbReference type="RefSeq" id="WP_220229031.1">
    <property type="nucleotide sequence ID" value="NZ_JAICBX010000002.1"/>
</dbReference>
<comment type="caution">
    <text evidence="1">The sequence shown here is derived from an EMBL/GenBank/DDBJ whole genome shotgun (WGS) entry which is preliminary data.</text>
</comment>
<dbReference type="PANTHER" id="PTHR36439">
    <property type="entry name" value="BLL4334 PROTEIN"/>
    <property type="match status" value="1"/>
</dbReference>
<accession>A0AAE3D1Z5</accession>
<evidence type="ECO:0000313" key="1">
    <source>
        <dbReference type="EMBL" id="MBW8638406.1"/>
    </source>
</evidence>
<dbReference type="Proteomes" id="UP001196509">
    <property type="component" value="Unassembled WGS sequence"/>
</dbReference>
<dbReference type="Gene3D" id="3.30.70.1260">
    <property type="entry name" value="bacterial protein sp0830 like"/>
    <property type="match status" value="1"/>
</dbReference>
<proteinExistence type="predicted"/>
<dbReference type="Gene3D" id="3.30.70.1280">
    <property type="entry name" value="SP0830-like domains"/>
    <property type="match status" value="1"/>
</dbReference>
<organism evidence="1 2">
    <name type="scientific">Flavimaribacter sediminis</name>
    <dbReference type="NCBI Taxonomy" id="2865987"/>
    <lineage>
        <taxon>Bacteria</taxon>
        <taxon>Pseudomonadati</taxon>
        <taxon>Pseudomonadota</taxon>
        <taxon>Alphaproteobacteria</taxon>
        <taxon>Hyphomicrobiales</taxon>
        <taxon>Rhizobiaceae</taxon>
        <taxon>Flavimaribacter</taxon>
    </lineage>
</organism>
<dbReference type="AlphaFoldDB" id="A0AAE3D1Z5"/>